<keyword evidence="19" id="KW-1185">Reference proteome</keyword>
<dbReference type="GO" id="GO:0008233">
    <property type="term" value="F:peptidase activity"/>
    <property type="evidence" value="ECO:0007669"/>
    <property type="project" value="UniProtKB-KW"/>
</dbReference>
<dbReference type="RefSeq" id="WP_011873780.1">
    <property type="nucleotide sequence ID" value="NZ_BAAAGS010000037.1"/>
</dbReference>
<evidence type="ECO:0000313" key="18">
    <source>
        <dbReference type="EMBL" id="GAA0544309.1"/>
    </source>
</evidence>
<keyword evidence="13 14" id="KW-0472">Membrane</keyword>
<keyword evidence="3 14" id="KW-1003">Cell membrane</keyword>
<dbReference type="EMBL" id="BAAAGS010000037">
    <property type="protein sequence ID" value="GAA0544309.1"/>
    <property type="molecule type" value="Genomic_DNA"/>
</dbReference>
<evidence type="ECO:0000256" key="5">
    <source>
        <dbReference type="ARBA" id="ARBA00022692"/>
    </source>
</evidence>
<dbReference type="PANTHER" id="PTHR39188">
    <property type="entry name" value="MEMBRANE-ASSOCIATED ZINC METALLOPROTEASE M50B"/>
    <property type="match status" value="1"/>
</dbReference>
<evidence type="ECO:0000256" key="11">
    <source>
        <dbReference type="ARBA" id="ARBA00023049"/>
    </source>
</evidence>
<evidence type="ECO:0000256" key="8">
    <source>
        <dbReference type="ARBA" id="ARBA00022801"/>
    </source>
</evidence>
<dbReference type="PIRSF" id="PIRSF006404">
    <property type="entry name" value="UCP006404_Pept_M50_CBS"/>
    <property type="match status" value="1"/>
</dbReference>
<keyword evidence="10 14" id="KW-1133">Transmembrane helix</keyword>
<name>A0ABN1DI69_SACER</name>
<dbReference type="InterPro" id="IPR046342">
    <property type="entry name" value="CBS_dom_sf"/>
</dbReference>
<evidence type="ECO:0000256" key="16">
    <source>
        <dbReference type="SAM" id="MobiDB-lite"/>
    </source>
</evidence>
<feature type="transmembrane region" description="Helical" evidence="14">
    <location>
        <begin position="109"/>
        <end position="129"/>
    </location>
</feature>
<evidence type="ECO:0000256" key="6">
    <source>
        <dbReference type="ARBA" id="ARBA00022723"/>
    </source>
</evidence>
<dbReference type="InterPro" id="IPR008915">
    <property type="entry name" value="Peptidase_M50"/>
</dbReference>
<evidence type="ECO:0000313" key="19">
    <source>
        <dbReference type="Proteomes" id="UP001500729"/>
    </source>
</evidence>
<feature type="region of interest" description="Disordered" evidence="16">
    <location>
        <begin position="374"/>
        <end position="400"/>
    </location>
</feature>
<comment type="similarity">
    <text evidence="2 14">Belongs to the peptidase M50B family.</text>
</comment>
<evidence type="ECO:0000256" key="3">
    <source>
        <dbReference type="ARBA" id="ARBA00022475"/>
    </source>
</evidence>
<keyword evidence="4 14" id="KW-0645">Protease</keyword>
<feature type="transmembrane region" description="Helical" evidence="14">
    <location>
        <begin position="16"/>
        <end position="35"/>
    </location>
</feature>
<dbReference type="Pfam" id="PF02163">
    <property type="entry name" value="Peptidase_M50"/>
    <property type="match status" value="2"/>
</dbReference>
<keyword evidence="11 14" id="KW-0482">Metalloprotease</keyword>
<dbReference type="InterPro" id="IPR000644">
    <property type="entry name" value="CBS_dom"/>
</dbReference>
<feature type="transmembrane region" description="Helical" evidence="14">
    <location>
        <begin position="186"/>
        <end position="209"/>
    </location>
</feature>
<keyword evidence="7" id="KW-0677">Repeat</keyword>
<dbReference type="Pfam" id="PF00571">
    <property type="entry name" value="CBS"/>
    <property type="match status" value="1"/>
</dbReference>
<dbReference type="Gene3D" id="3.10.580.10">
    <property type="entry name" value="CBS-domain"/>
    <property type="match status" value="1"/>
</dbReference>
<dbReference type="CDD" id="cd06164">
    <property type="entry name" value="S2P-M50_SpoIVFB_CBS"/>
    <property type="match status" value="1"/>
</dbReference>
<dbReference type="Proteomes" id="UP001500729">
    <property type="component" value="Unassembled WGS sequence"/>
</dbReference>
<organism evidence="18 19">
    <name type="scientific">Saccharopolyspora erythraea</name>
    <name type="common">Streptomyces erythraeus</name>
    <dbReference type="NCBI Taxonomy" id="1836"/>
    <lineage>
        <taxon>Bacteria</taxon>
        <taxon>Bacillati</taxon>
        <taxon>Actinomycetota</taxon>
        <taxon>Actinomycetes</taxon>
        <taxon>Pseudonocardiales</taxon>
        <taxon>Pseudonocardiaceae</taxon>
        <taxon>Saccharopolyspora</taxon>
    </lineage>
</organism>
<keyword evidence="5 14" id="KW-0812">Transmembrane</keyword>
<keyword evidence="9 14" id="KW-0862">Zinc</keyword>
<evidence type="ECO:0000256" key="2">
    <source>
        <dbReference type="ARBA" id="ARBA00007931"/>
    </source>
</evidence>
<evidence type="ECO:0000256" key="4">
    <source>
        <dbReference type="ARBA" id="ARBA00022670"/>
    </source>
</evidence>
<dbReference type="SUPFAM" id="SSF54631">
    <property type="entry name" value="CBS-domain pair"/>
    <property type="match status" value="1"/>
</dbReference>
<feature type="domain" description="CBS" evidence="17">
    <location>
        <begin position="251"/>
        <end position="308"/>
    </location>
</feature>
<evidence type="ECO:0000256" key="15">
    <source>
        <dbReference type="PROSITE-ProRule" id="PRU00703"/>
    </source>
</evidence>
<evidence type="ECO:0000256" key="10">
    <source>
        <dbReference type="ARBA" id="ARBA00022989"/>
    </source>
</evidence>
<evidence type="ECO:0000256" key="9">
    <source>
        <dbReference type="ARBA" id="ARBA00022833"/>
    </source>
</evidence>
<evidence type="ECO:0000256" key="1">
    <source>
        <dbReference type="ARBA" id="ARBA00004651"/>
    </source>
</evidence>
<sequence>MHGTIPPGRIAGVRVGLHWSVAGIVVVVAAGLAAYQLPAVYPGHSRIAYAVAGVAASGLLVCSLLGHELAHAVVARRNGVAVEGITLWLLGGVARLRDEARSPGADLRIATVGPTASAALAVAFGALAWTSNLAGAGELVIAVLGYLALLNVLLALFNLLPAAPLDGGRVLRAALWRWRGDRHRAALWSARAGLGLSYLLVIGGIVQLVIQSTGGLWWVLLGMFIAAAAIAEERRARASAALAGIRVRDVMSPHVDAVDADLTVEQFLRADATPGGHAVRPVLGPAGRVEGVITVRDVNAIPEQERPTSTLSDVAWPLERIATAAPEEALTALLPRLDEAAEGHVLVFAEHDRLGIVSPSDISRTVAERGLHVSVPGASTTGAERTPPPSNWWYPGQRRR</sequence>
<keyword evidence="12 15" id="KW-0129">CBS domain</keyword>
<reference evidence="18 19" key="1">
    <citation type="journal article" date="2019" name="Int. J. Syst. Evol. Microbiol.">
        <title>The Global Catalogue of Microorganisms (GCM) 10K type strain sequencing project: providing services to taxonomists for standard genome sequencing and annotation.</title>
        <authorList>
            <consortium name="The Broad Institute Genomics Platform"/>
            <consortium name="The Broad Institute Genome Sequencing Center for Infectious Disease"/>
            <person name="Wu L."/>
            <person name="Ma J."/>
        </authorList>
    </citation>
    <scope>NUCLEOTIDE SEQUENCE [LARGE SCALE GENOMIC DNA]</scope>
    <source>
        <strain evidence="18 19">JCM 10303</strain>
    </source>
</reference>
<evidence type="ECO:0000256" key="13">
    <source>
        <dbReference type="ARBA" id="ARBA00023136"/>
    </source>
</evidence>
<evidence type="ECO:0000256" key="14">
    <source>
        <dbReference type="PIRNR" id="PIRNR006404"/>
    </source>
</evidence>
<feature type="transmembrane region" description="Helical" evidence="14">
    <location>
        <begin position="141"/>
        <end position="165"/>
    </location>
</feature>
<keyword evidence="8 14" id="KW-0378">Hydrolase</keyword>
<proteinExistence type="inferred from homology"/>
<comment type="cofactor">
    <cofactor evidence="14">
        <name>Zn(2+)</name>
        <dbReference type="ChEBI" id="CHEBI:29105"/>
    </cofactor>
    <text evidence="14">Binds 1 zinc ion per subunit.</text>
</comment>
<comment type="caution">
    <text evidence="18">The sequence shown here is derived from an EMBL/GenBank/DDBJ whole genome shotgun (WGS) entry which is preliminary data.</text>
</comment>
<protein>
    <recommendedName>
        <fullName evidence="14">Zinc metalloprotease</fullName>
    </recommendedName>
</protein>
<accession>A0ABN1DI69</accession>
<keyword evidence="6 14" id="KW-0479">Metal-binding</keyword>
<dbReference type="PANTHER" id="PTHR39188:SF3">
    <property type="entry name" value="STAGE IV SPORULATION PROTEIN FB"/>
    <property type="match status" value="1"/>
</dbReference>
<evidence type="ECO:0000259" key="17">
    <source>
        <dbReference type="PROSITE" id="PS51371"/>
    </source>
</evidence>
<feature type="transmembrane region" description="Helical" evidence="14">
    <location>
        <begin position="47"/>
        <end position="67"/>
    </location>
</feature>
<dbReference type="InterPro" id="IPR016483">
    <property type="entry name" value="UCP006404_Pept_M50_CBS"/>
</dbReference>
<evidence type="ECO:0000256" key="12">
    <source>
        <dbReference type="ARBA" id="ARBA00023122"/>
    </source>
</evidence>
<dbReference type="GO" id="GO:0006508">
    <property type="term" value="P:proteolysis"/>
    <property type="evidence" value="ECO:0007669"/>
    <property type="project" value="UniProtKB-KW"/>
</dbReference>
<dbReference type="PROSITE" id="PS51371">
    <property type="entry name" value="CBS"/>
    <property type="match status" value="1"/>
</dbReference>
<gene>
    <name evidence="18" type="ORF">GCM10009533_49110</name>
</gene>
<comment type="subcellular location">
    <subcellularLocation>
        <location evidence="1 14">Cell membrane</location>
        <topology evidence="1 14">Multi-pass membrane protein</topology>
    </subcellularLocation>
</comment>
<feature type="transmembrane region" description="Helical" evidence="14">
    <location>
        <begin position="215"/>
        <end position="231"/>
    </location>
</feature>
<evidence type="ECO:0000256" key="7">
    <source>
        <dbReference type="ARBA" id="ARBA00022737"/>
    </source>
</evidence>